<comment type="function">
    <text evidence="10">Involved in the gluconeogenesis. Catalyzes the conversion of oxaloacetate (OAA) to phosphoenolpyruvate (PEP) through direct phosphoryl transfer between the nucleoside triphosphate and OAA.</text>
</comment>
<feature type="binding site" evidence="10">
    <location>
        <position position="444"/>
    </location>
    <ligand>
        <name>ATP</name>
        <dbReference type="ChEBI" id="CHEBI:30616"/>
    </ligand>
</feature>
<dbReference type="InterPro" id="IPR013035">
    <property type="entry name" value="PEP_carboxykinase_C"/>
</dbReference>
<evidence type="ECO:0000256" key="5">
    <source>
        <dbReference type="ARBA" id="ARBA00022741"/>
    </source>
</evidence>
<keyword evidence="13" id="KW-1185">Reference proteome</keyword>
<feature type="binding site" evidence="10">
    <location>
        <position position="253"/>
    </location>
    <ligand>
        <name>Mn(2+)</name>
        <dbReference type="ChEBI" id="CHEBI:29035"/>
    </ligand>
</feature>
<evidence type="ECO:0000256" key="1">
    <source>
        <dbReference type="ARBA" id="ARBA00004742"/>
    </source>
</evidence>
<evidence type="ECO:0000256" key="10">
    <source>
        <dbReference type="HAMAP-Rule" id="MF_00453"/>
    </source>
</evidence>
<keyword evidence="12" id="KW-0670">Pyruvate</keyword>
<dbReference type="HAMAP" id="MF_00453">
    <property type="entry name" value="PEPCK_ATP"/>
    <property type="match status" value="1"/>
</dbReference>
<dbReference type="SUPFAM" id="SSF68923">
    <property type="entry name" value="PEP carboxykinase N-terminal domain"/>
    <property type="match status" value="1"/>
</dbReference>
<dbReference type="GO" id="GO:0006094">
    <property type="term" value="P:gluconeogenesis"/>
    <property type="evidence" value="ECO:0007669"/>
    <property type="project" value="UniProtKB-UniRule"/>
</dbReference>
<evidence type="ECO:0000256" key="9">
    <source>
        <dbReference type="ARBA" id="ARBA00047371"/>
    </source>
</evidence>
<dbReference type="NCBIfam" id="TIGR00224">
    <property type="entry name" value="pckA"/>
    <property type="match status" value="1"/>
</dbReference>
<dbReference type="NCBIfam" id="NF006821">
    <property type="entry name" value="PRK09344.1-3"/>
    <property type="match status" value="1"/>
</dbReference>
<comment type="pathway">
    <text evidence="1 10">Carbohydrate biosynthesis; gluconeogenesis.</text>
</comment>
<dbReference type="EC" id="4.1.1.49" evidence="3 10"/>
<feature type="binding site" evidence="10">
    <location>
        <position position="57"/>
    </location>
    <ligand>
        <name>substrate</name>
    </ligand>
</feature>
<dbReference type="AlphaFoldDB" id="A0A1G9GP94"/>
<comment type="subcellular location">
    <subcellularLocation>
        <location evidence="10">Cytoplasm</location>
    </subcellularLocation>
</comment>
<feature type="binding site" evidence="10">
    <location>
        <position position="191"/>
    </location>
    <ligand>
        <name>substrate</name>
    </ligand>
</feature>
<dbReference type="GO" id="GO:0005829">
    <property type="term" value="C:cytosol"/>
    <property type="evidence" value="ECO:0007669"/>
    <property type="project" value="TreeGrafter"/>
</dbReference>
<keyword evidence="10" id="KW-0963">Cytoplasm</keyword>
<feature type="binding site" evidence="10">
    <location>
        <position position="197"/>
    </location>
    <ligand>
        <name>substrate</name>
    </ligand>
</feature>
<keyword evidence="12" id="KW-0808">Transferase</keyword>
<dbReference type="EMBL" id="FNGH01000002">
    <property type="protein sequence ID" value="SDL02458.1"/>
    <property type="molecule type" value="Genomic_DNA"/>
</dbReference>
<dbReference type="PANTHER" id="PTHR30031">
    <property type="entry name" value="PHOSPHOENOLPYRUVATE CARBOXYKINASE ATP"/>
    <property type="match status" value="1"/>
</dbReference>
<comment type="subunit">
    <text evidence="10">Monomer.</text>
</comment>
<keyword evidence="12" id="KW-0418">Kinase</keyword>
<dbReference type="PIRSF" id="PIRSF006294">
    <property type="entry name" value="PEP_crbxkin"/>
    <property type="match status" value="1"/>
</dbReference>
<feature type="binding site" evidence="10">
    <location>
        <position position="281"/>
    </location>
    <ligand>
        <name>ATP</name>
        <dbReference type="ChEBI" id="CHEBI:30616"/>
    </ligand>
</feature>
<feature type="binding site" evidence="10">
    <location>
        <position position="216"/>
    </location>
    <ligand>
        <name>ATP</name>
        <dbReference type="ChEBI" id="CHEBI:30616"/>
    </ligand>
</feature>
<dbReference type="Gene3D" id="2.170.8.10">
    <property type="entry name" value="Phosphoenolpyruvate Carboxykinase, domain 2"/>
    <property type="match status" value="1"/>
</dbReference>
<keyword evidence="4 10" id="KW-0312">Gluconeogenesis</keyword>
<dbReference type="Gene3D" id="3.90.228.20">
    <property type="match status" value="1"/>
</dbReference>
<evidence type="ECO:0000256" key="3">
    <source>
        <dbReference type="ARBA" id="ARBA00012363"/>
    </source>
</evidence>
<keyword evidence="5 10" id="KW-0547">Nucleotide-binding</keyword>
<dbReference type="GO" id="GO:0016301">
    <property type="term" value="F:kinase activity"/>
    <property type="evidence" value="ECO:0007669"/>
    <property type="project" value="UniProtKB-KW"/>
</dbReference>
<dbReference type="Gene3D" id="3.40.449.10">
    <property type="entry name" value="Phosphoenolpyruvate Carboxykinase, domain 1"/>
    <property type="match status" value="1"/>
</dbReference>
<feature type="binding site" evidence="10">
    <location>
        <position position="216"/>
    </location>
    <ligand>
        <name>Mn(2+)</name>
        <dbReference type="ChEBI" id="CHEBI:29035"/>
    </ligand>
</feature>
<dbReference type="GO" id="GO:0046872">
    <property type="term" value="F:metal ion binding"/>
    <property type="evidence" value="ECO:0007669"/>
    <property type="project" value="UniProtKB-KW"/>
</dbReference>
<evidence type="ECO:0000256" key="6">
    <source>
        <dbReference type="ARBA" id="ARBA00022793"/>
    </source>
</evidence>
<keyword evidence="10" id="KW-0479">Metal-binding</keyword>
<dbReference type="NCBIfam" id="NF006820">
    <property type="entry name" value="PRK09344.1-2"/>
    <property type="match status" value="1"/>
</dbReference>
<evidence type="ECO:0000256" key="8">
    <source>
        <dbReference type="ARBA" id="ARBA00023239"/>
    </source>
</evidence>
<dbReference type="SUPFAM" id="SSF53795">
    <property type="entry name" value="PEP carboxykinase-like"/>
    <property type="match status" value="1"/>
</dbReference>
<keyword evidence="6 10" id="KW-0210">Decarboxylase</keyword>
<dbReference type="UniPathway" id="UPA00138"/>
<evidence type="ECO:0000256" key="2">
    <source>
        <dbReference type="ARBA" id="ARBA00006052"/>
    </source>
</evidence>
<sequence length="528" mass="57391">MTTTQAASAAAPQAPAAPKRYTNLSHAELIERAVTRGEGRLAANGALVVNTGKRTGRSTADRFIVDEPSTRGQIEWGSVNRPFNADAFEALWQRVDAHLAERDHYVSELHVGADPQHYLPIRTVTETAWHNLFGRTMFVRPEAYNPARKSEWTILNAAEFVCDPARDGTHSESTVIIDFAGRRVLIAGMRYAGEMKKAMFSVQNFLLPDSDVLPMHCSANVGEDGETTLFFGLSGTGKTTLSADPGRYLIGDDEHGWGEGTVFNMEGGCYAKCIDLSEKNEPVIWQAIRFGAVLENVVLDDRRDPNYADDSLTQNSRAAYPLEHVAKRVAENRAGEPSAIIFLTCDMSGVLPPVSVLSKEAAAYHFLSGYTAKVGSTEMGSSAGLEATFSTCFGAPFFPRPAREYADLLIKRVEAYDSQVYLVNTGWTGGAYGQGGTRFSIPTTRAIISAIQSGVLREAETRIVDGLNLAVPVAVPGVDSSLLDPRQAWSDQVAYQRQMQDLVAKFVDNFKKFAGVDAAIIAAGPHLD</sequence>
<feature type="binding site" evidence="10">
    <location>
        <position position="317"/>
    </location>
    <ligand>
        <name>substrate</name>
    </ligand>
</feature>
<dbReference type="RefSeq" id="WP_089657067.1">
    <property type="nucleotide sequence ID" value="NZ_FNGH01000002.1"/>
</dbReference>
<evidence type="ECO:0000256" key="4">
    <source>
        <dbReference type="ARBA" id="ARBA00022432"/>
    </source>
</evidence>
<accession>A0A1G9GP94</accession>
<name>A0A1G9GP94_9GAMM</name>
<comment type="cofactor">
    <cofactor evidence="10">
        <name>Mn(2+)</name>
        <dbReference type="ChEBI" id="CHEBI:29035"/>
    </cofactor>
    <text evidence="10">Binds 1 Mn(2+) ion per subunit.</text>
</comment>
<comment type="caution">
    <text evidence="10">Lacks conserved residue(s) required for the propagation of feature annotation.</text>
</comment>
<evidence type="ECO:0000313" key="12">
    <source>
        <dbReference type="EMBL" id="SDL02458.1"/>
    </source>
</evidence>
<dbReference type="InterPro" id="IPR001272">
    <property type="entry name" value="PEP_carboxykinase_ATP"/>
</dbReference>
<reference evidence="13" key="1">
    <citation type="submission" date="2016-10" db="EMBL/GenBank/DDBJ databases">
        <authorList>
            <person name="Varghese N."/>
            <person name="Submissions S."/>
        </authorList>
    </citation>
    <scope>NUCLEOTIDE SEQUENCE [LARGE SCALE GENOMIC DNA]</scope>
    <source>
        <strain evidence="13">AAP</strain>
    </source>
</reference>
<feature type="compositionally biased region" description="Low complexity" evidence="11">
    <location>
        <begin position="1"/>
        <end position="18"/>
    </location>
</feature>
<dbReference type="InterPro" id="IPR008210">
    <property type="entry name" value="PEP_carboxykinase_N"/>
</dbReference>
<feature type="binding site" evidence="10">
    <location>
        <position position="317"/>
    </location>
    <ligand>
        <name>ATP</name>
        <dbReference type="ChEBI" id="CHEBI:30616"/>
    </ligand>
</feature>
<evidence type="ECO:0000256" key="7">
    <source>
        <dbReference type="ARBA" id="ARBA00022840"/>
    </source>
</evidence>
<organism evidence="12 13">
    <name type="scientific">Franzmannia pantelleriensis</name>
    <dbReference type="NCBI Taxonomy" id="48727"/>
    <lineage>
        <taxon>Bacteria</taxon>
        <taxon>Pseudomonadati</taxon>
        <taxon>Pseudomonadota</taxon>
        <taxon>Gammaproteobacteria</taxon>
        <taxon>Oceanospirillales</taxon>
        <taxon>Halomonadaceae</taxon>
        <taxon>Franzmannia</taxon>
    </lineage>
</organism>
<feature type="binding site" evidence="10">
    <location>
        <position position="197"/>
    </location>
    <ligand>
        <name>Mn(2+)</name>
        <dbReference type="ChEBI" id="CHEBI:29035"/>
    </ligand>
</feature>
<dbReference type="GO" id="GO:0005524">
    <property type="term" value="F:ATP binding"/>
    <property type="evidence" value="ECO:0007669"/>
    <property type="project" value="UniProtKB-UniRule"/>
</dbReference>
<feature type="binding site" evidence="10">
    <location>
        <position position="197"/>
    </location>
    <ligand>
        <name>ATP</name>
        <dbReference type="ChEBI" id="CHEBI:30616"/>
    </ligand>
</feature>
<dbReference type="OrthoDB" id="9806325at2"/>
<feature type="binding site" evidence="10">
    <location>
        <begin position="232"/>
        <end position="240"/>
    </location>
    <ligand>
        <name>ATP</name>
        <dbReference type="ChEBI" id="CHEBI:30616"/>
    </ligand>
</feature>
<dbReference type="PANTHER" id="PTHR30031:SF0">
    <property type="entry name" value="PHOSPHOENOLPYRUVATE CARBOXYKINASE (ATP)"/>
    <property type="match status" value="1"/>
</dbReference>
<dbReference type="Pfam" id="PF01293">
    <property type="entry name" value="PEPCK_ATP"/>
    <property type="match status" value="1"/>
</dbReference>
<feature type="region of interest" description="Disordered" evidence="11">
    <location>
        <begin position="1"/>
        <end position="20"/>
    </location>
</feature>
<keyword evidence="10" id="KW-0464">Manganese</keyword>
<gene>
    <name evidence="10" type="primary">pckA</name>
    <name evidence="12" type="ORF">SAMN05192555_102209</name>
</gene>
<dbReference type="GO" id="GO:0004612">
    <property type="term" value="F:phosphoenolpyruvate carboxykinase (ATP) activity"/>
    <property type="evidence" value="ECO:0007669"/>
    <property type="project" value="UniProtKB-UniRule"/>
</dbReference>
<comment type="similarity">
    <text evidence="2 10">Belongs to the phosphoenolpyruvate carboxykinase (ATP) family.</text>
</comment>
<keyword evidence="7 10" id="KW-0067">ATP-binding</keyword>
<dbReference type="NCBIfam" id="NF006823">
    <property type="entry name" value="PRK09344.1-5"/>
    <property type="match status" value="1"/>
</dbReference>
<proteinExistence type="inferred from homology"/>
<protein>
    <recommendedName>
        <fullName evidence="3 10">Phosphoenolpyruvate carboxykinase (ATP)</fullName>
        <shortName evidence="10">PCK</shortName>
        <shortName evidence="10">PEP carboxykinase</shortName>
        <shortName evidence="10">PEPCK</shortName>
        <ecNumber evidence="3 10">4.1.1.49</ecNumber>
    </recommendedName>
</protein>
<evidence type="ECO:0000256" key="11">
    <source>
        <dbReference type="SAM" id="MobiDB-lite"/>
    </source>
</evidence>
<keyword evidence="8 10" id="KW-0456">Lyase</keyword>
<dbReference type="Proteomes" id="UP000199107">
    <property type="component" value="Unassembled WGS sequence"/>
</dbReference>
<dbReference type="STRING" id="48727.SAMN05192555_102209"/>
<evidence type="ECO:0000313" key="13">
    <source>
        <dbReference type="Proteomes" id="UP000199107"/>
    </source>
</evidence>
<comment type="catalytic activity">
    <reaction evidence="9 10">
        <text>oxaloacetate + ATP = phosphoenolpyruvate + ADP + CO2</text>
        <dbReference type="Rhea" id="RHEA:18617"/>
        <dbReference type="ChEBI" id="CHEBI:16452"/>
        <dbReference type="ChEBI" id="CHEBI:16526"/>
        <dbReference type="ChEBI" id="CHEBI:30616"/>
        <dbReference type="ChEBI" id="CHEBI:58702"/>
        <dbReference type="ChEBI" id="CHEBI:456216"/>
        <dbReference type="EC" id="4.1.1.49"/>
    </reaction>
</comment>